<protein>
    <submittedName>
        <fullName evidence="1">Uncharacterized protein</fullName>
    </submittedName>
</protein>
<evidence type="ECO:0000313" key="2">
    <source>
        <dbReference type="Proteomes" id="UP000748025"/>
    </source>
</evidence>
<dbReference type="Proteomes" id="UP000748025">
    <property type="component" value="Unassembled WGS sequence"/>
</dbReference>
<name>A0A9P7NFY8_9HYPO</name>
<organism evidence="1 2">
    <name type="scientific">Claviceps pusilla</name>
    <dbReference type="NCBI Taxonomy" id="123648"/>
    <lineage>
        <taxon>Eukaryota</taxon>
        <taxon>Fungi</taxon>
        <taxon>Dikarya</taxon>
        <taxon>Ascomycota</taxon>
        <taxon>Pezizomycotina</taxon>
        <taxon>Sordariomycetes</taxon>
        <taxon>Hypocreomycetidae</taxon>
        <taxon>Hypocreales</taxon>
        <taxon>Clavicipitaceae</taxon>
        <taxon>Claviceps</taxon>
    </lineage>
</organism>
<reference evidence="1" key="1">
    <citation type="journal article" date="2020" name="bioRxiv">
        <title>Whole genome comparisons of ergot fungi reveals the divergence and evolution of species within the genus Claviceps are the result of varying mechanisms driving genome evolution and host range expansion.</title>
        <authorList>
            <person name="Wyka S.A."/>
            <person name="Mondo S.J."/>
            <person name="Liu M."/>
            <person name="Dettman J."/>
            <person name="Nalam V."/>
            <person name="Broders K.D."/>
        </authorList>
    </citation>
    <scope>NUCLEOTIDE SEQUENCE</scope>
    <source>
        <strain evidence="1">CCC 602</strain>
    </source>
</reference>
<keyword evidence="2" id="KW-1185">Reference proteome</keyword>
<comment type="caution">
    <text evidence="1">The sequence shown here is derived from an EMBL/GenBank/DDBJ whole genome shotgun (WGS) entry which is preliminary data.</text>
</comment>
<evidence type="ECO:0000313" key="1">
    <source>
        <dbReference type="EMBL" id="KAG6014794.1"/>
    </source>
</evidence>
<dbReference type="EMBL" id="SRPW01000414">
    <property type="protein sequence ID" value="KAG6014794.1"/>
    <property type="molecule type" value="Genomic_DNA"/>
</dbReference>
<proteinExistence type="predicted"/>
<accession>A0A9P7NFY8</accession>
<dbReference type="AlphaFoldDB" id="A0A9P7NFY8"/>
<dbReference type="OrthoDB" id="4961126at2759"/>
<gene>
    <name evidence="1" type="ORF">E4U43_006121</name>
</gene>
<sequence length="265" mass="30022">MENTDKTRPERSESRQGIIPSAQGSINAIIREHGGQQLFVPAIAWTTTHLDLLNIQFIDKKLHARAKENQDVQVGTAPQNNEGHLIFDEKCLRQLKELGELWPDEREFAIANLLTTFGFEKAKTRGPQDANKEKEKRFAIRHNGFGVVRWEYRYCAAKIGFQFGSRIIRRARCEDPYIAGILIALAQEQRRRGVAVVEDGEEHDAGQRVHAIGYQASDNAEVFIYTALIPDGFLNEPVEAADFLLLYWKTVGLVHEGESNPGRQQ</sequence>